<dbReference type="Pfam" id="PF08448">
    <property type="entry name" value="PAS_4"/>
    <property type="match status" value="1"/>
</dbReference>
<dbReference type="SMART" id="SM00331">
    <property type="entry name" value="PP2C_SIG"/>
    <property type="match status" value="1"/>
</dbReference>
<dbReference type="InterPro" id="IPR003018">
    <property type="entry name" value="GAF"/>
</dbReference>
<dbReference type="Gene3D" id="3.30.565.10">
    <property type="entry name" value="Histidine kinase-like ATPase, C-terminal domain"/>
    <property type="match status" value="1"/>
</dbReference>
<dbReference type="Pfam" id="PF07228">
    <property type="entry name" value="SpoIIE"/>
    <property type="match status" value="1"/>
</dbReference>
<dbReference type="CDD" id="cd16936">
    <property type="entry name" value="HATPase_RsbW-like"/>
    <property type="match status" value="1"/>
</dbReference>
<dbReference type="InterPro" id="IPR036457">
    <property type="entry name" value="PPM-type-like_dom_sf"/>
</dbReference>
<evidence type="ECO:0000313" key="5">
    <source>
        <dbReference type="Proteomes" id="UP001205612"/>
    </source>
</evidence>
<dbReference type="InterPro" id="IPR029016">
    <property type="entry name" value="GAF-like_dom_sf"/>
</dbReference>
<name>A0ABT2B1E4_9ACTN</name>
<dbReference type="SUPFAM" id="SSF81606">
    <property type="entry name" value="PP2C-like"/>
    <property type="match status" value="1"/>
</dbReference>
<dbReference type="InterPro" id="IPR052016">
    <property type="entry name" value="Bact_Sigma-Reg"/>
</dbReference>
<dbReference type="SUPFAM" id="SSF55781">
    <property type="entry name" value="GAF domain-like"/>
    <property type="match status" value="1"/>
</dbReference>
<dbReference type="InterPro" id="IPR000014">
    <property type="entry name" value="PAS"/>
</dbReference>
<dbReference type="InterPro" id="IPR035965">
    <property type="entry name" value="PAS-like_dom_sf"/>
</dbReference>
<gene>
    <name evidence="4" type="ORF">NX794_14110</name>
</gene>
<feature type="domain" description="PAS" evidence="3">
    <location>
        <begin position="25"/>
        <end position="52"/>
    </location>
</feature>
<evidence type="ECO:0000313" key="4">
    <source>
        <dbReference type="EMBL" id="MCS0602334.1"/>
    </source>
</evidence>
<dbReference type="InterPro" id="IPR036890">
    <property type="entry name" value="HATPase_C_sf"/>
</dbReference>
<dbReference type="Gene3D" id="3.30.450.20">
    <property type="entry name" value="PAS domain"/>
    <property type="match status" value="2"/>
</dbReference>
<dbReference type="Gene3D" id="3.30.450.40">
    <property type="match status" value="1"/>
</dbReference>
<dbReference type="InterPro" id="IPR013767">
    <property type="entry name" value="PAS_fold"/>
</dbReference>
<dbReference type="SMART" id="SM00091">
    <property type="entry name" value="PAS"/>
    <property type="match status" value="1"/>
</dbReference>
<evidence type="ECO:0000259" key="3">
    <source>
        <dbReference type="PROSITE" id="PS50112"/>
    </source>
</evidence>
<dbReference type="Gene3D" id="3.60.40.10">
    <property type="entry name" value="PPM-type phosphatase domain"/>
    <property type="match status" value="1"/>
</dbReference>
<dbReference type="SMART" id="SM00065">
    <property type="entry name" value="GAF"/>
    <property type="match status" value="1"/>
</dbReference>
<dbReference type="InterPro" id="IPR013656">
    <property type="entry name" value="PAS_4"/>
</dbReference>
<organism evidence="4 5">
    <name type="scientific">Streptomyces pyxinicus</name>
    <dbReference type="NCBI Taxonomy" id="2970331"/>
    <lineage>
        <taxon>Bacteria</taxon>
        <taxon>Bacillati</taxon>
        <taxon>Actinomycetota</taxon>
        <taxon>Actinomycetes</taxon>
        <taxon>Kitasatosporales</taxon>
        <taxon>Streptomycetaceae</taxon>
        <taxon>Streptomyces</taxon>
    </lineage>
</organism>
<dbReference type="EMBL" id="JANUGP010000008">
    <property type="protein sequence ID" value="MCS0602334.1"/>
    <property type="molecule type" value="Genomic_DNA"/>
</dbReference>
<comment type="caution">
    <text evidence="4">The sequence shown here is derived from an EMBL/GenBank/DDBJ whole genome shotgun (WGS) entry which is preliminary data.</text>
</comment>
<dbReference type="Pfam" id="PF00989">
    <property type="entry name" value="PAS"/>
    <property type="match status" value="1"/>
</dbReference>
<keyword evidence="1" id="KW-0378">Hydrolase</keyword>
<protein>
    <submittedName>
        <fullName evidence="4">SpoIIE family protein phosphatase</fullName>
    </submittedName>
</protein>
<dbReference type="CDD" id="cd00130">
    <property type="entry name" value="PAS"/>
    <property type="match status" value="1"/>
</dbReference>
<dbReference type="InterPro" id="IPR003594">
    <property type="entry name" value="HATPase_dom"/>
</dbReference>
<feature type="region of interest" description="Disordered" evidence="2">
    <location>
        <begin position="320"/>
        <end position="341"/>
    </location>
</feature>
<dbReference type="PANTHER" id="PTHR43156">
    <property type="entry name" value="STAGE II SPORULATION PROTEIN E-RELATED"/>
    <property type="match status" value="1"/>
</dbReference>
<dbReference type="Proteomes" id="UP001205612">
    <property type="component" value="Unassembled WGS sequence"/>
</dbReference>
<dbReference type="NCBIfam" id="TIGR00229">
    <property type="entry name" value="sensory_box"/>
    <property type="match status" value="1"/>
</dbReference>
<sequence>MERFPDGADVDFHSPLDLSRAAAAVLDAEGRVSGWGPSAERLLGHAPEEVLGLPAARLLAAEPAQRLSALCRAQGPRSTVLELRCRDGRALRAAVTFSPLAHQGAAATVVVAADLEALRGWEAQLAMLQGLATESDVGLTIFDTRARVVWGNVSTDLELGGIAQYVGRPAGDLFPEGEFISRHHPPDEDRIIEHVLTTGEPITGMHYRGRAPSDPVREHVWSCSYHRLVDARGEPLGLFEESLDITDRYRAQERLSLLVRAGKRIGASLDVRRTAAELADVAVPQLADEVLVELPPAVIEGRRPPTGSAPGHSLLRMHGRSPEEFRTSPVSYPPSSPQAMSLATSRPVLDTAPPDGTGPAAAHSCLFVPLVTRDAVLGLATFRRTGNPDPFGPEEQALAVELAERAAVGIDNARRYTSQQAAALVLQRSLLPQHLPEQSAVDVAYRYLPADSRVGVGGDWYDLIPLSGARVGLTVGDVVGHGVHAAATMGRLRATVRTLALLDLDPAELLTRLDGLVAQEAEPDTDDGLGDETLGVTCLYAIYDPVSGRCVWASAGHPPPIVADASGAVAWSSLAPGPPLGLGGLPYENVELSLSDGSVMAFFTDGVVEDRRTDIDSGIDRLSQVLAWQRSPLEELCDRALSALPPGPQSDDATLLLVRARRLADADVADLELPPDPTVVAHARARTERQLADWGLSELSFTAALVVSELVTNGIRYATGPVTLRLIRDRALLCEVSDNAHTAPHVRRARRDDEGGRGLFLVAQLTQRWGTRYTSSGKTIWAELALP</sequence>
<dbReference type="RefSeq" id="WP_258778841.1">
    <property type="nucleotide sequence ID" value="NZ_JANUGP010000008.1"/>
</dbReference>
<dbReference type="SUPFAM" id="SSF55785">
    <property type="entry name" value="PYP-like sensor domain (PAS domain)"/>
    <property type="match status" value="1"/>
</dbReference>
<dbReference type="Pfam" id="PF13581">
    <property type="entry name" value="HATPase_c_2"/>
    <property type="match status" value="1"/>
</dbReference>
<evidence type="ECO:0000256" key="1">
    <source>
        <dbReference type="ARBA" id="ARBA00022801"/>
    </source>
</evidence>
<accession>A0ABT2B1E4</accession>
<evidence type="ECO:0000256" key="2">
    <source>
        <dbReference type="SAM" id="MobiDB-lite"/>
    </source>
</evidence>
<keyword evidence="5" id="KW-1185">Reference proteome</keyword>
<dbReference type="Pfam" id="PF01590">
    <property type="entry name" value="GAF"/>
    <property type="match status" value="1"/>
</dbReference>
<reference evidence="4 5" key="1">
    <citation type="submission" date="2022-08" db="EMBL/GenBank/DDBJ databases">
        <authorList>
            <person name="Somphong A."/>
            <person name="Phongsopitanun W."/>
        </authorList>
    </citation>
    <scope>NUCLEOTIDE SEQUENCE [LARGE SCALE GENOMIC DNA]</scope>
    <source>
        <strain evidence="4 5">LP11</strain>
    </source>
</reference>
<dbReference type="PANTHER" id="PTHR43156:SF2">
    <property type="entry name" value="STAGE II SPORULATION PROTEIN E"/>
    <property type="match status" value="1"/>
</dbReference>
<dbReference type="PROSITE" id="PS50112">
    <property type="entry name" value="PAS"/>
    <property type="match status" value="1"/>
</dbReference>
<dbReference type="SUPFAM" id="SSF55874">
    <property type="entry name" value="ATPase domain of HSP90 chaperone/DNA topoisomerase II/histidine kinase"/>
    <property type="match status" value="1"/>
</dbReference>
<dbReference type="InterPro" id="IPR001932">
    <property type="entry name" value="PPM-type_phosphatase-like_dom"/>
</dbReference>
<proteinExistence type="predicted"/>